<keyword evidence="4 9" id="KW-0378">Hydrolase</keyword>
<dbReference type="GO" id="GO:0006508">
    <property type="term" value="P:proteolysis"/>
    <property type="evidence" value="ECO:0007669"/>
    <property type="project" value="UniProtKB-KW"/>
</dbReference>
<feature type="domain" description="Peptidase M3A/M3B catalytic" evidence="10">
    <location>
        <begin position="227"/>
        <end position="687"/>
    </location>
</feature>
<gene>
    <name evidence="12" type="ORF">JIN83_10005</name>
</gene>
<comment type="cofactor">
    <cofactor evidence="9">
        <name>Zn(2+)</name>
        <dbReference type="ChEBI" id="CHEBI:29105"/>
    </cofactor>
    <text evidence="9">Binds 1 zinc ion.</text>
</comment>
<dbReference type="CDD" id="cd06456">
    <property type="entry name" value="M3A_DCP"/>
    <property type="match status" value="1"/>
</dbReference>
<dbReference type="InterPro" id="IPR024080">
    <property type="entry name" value="Neurolysin/TOP_N"/>
</dbReference>
<evidence type="ECO:0000313" key="13">
    <source>
        <dbReference type="Proteomes" id="UP000634206"/>
    </source>
</evidence>
<evidence type="ECO:0000256" key="4">
    <source>
        <dbReference type="ARBA" id="ARBA00022801"/>
    </source>
</evidence>
<comment type="catalytic activity">
    <reaction evidence="7">
        <text>Hydrolysis of oligopeptides, with broad specificity. Gly or Ala commonly occur as P1 or P1' residues, but more distant residues are also important, as is shown by the fact that Z-Gly-Pro-Gly-|-Gly-Pro-Ala is cleaved, but not Z-(Gly)(5).</text>
        <dbReference type="EC" id="3.4.24.70"/>
    </reaction>
</comment>
<dbReference type="InterPro" id="IPR034005">
    <property type="entry name" value="M3A_DCP"/>
</dbReference>
<dbReference type="Pfam" id="PF19310">
    <property type="entry name" value="TOP_N"/>
    <property type="match status" value="1"/>
</dbReference>
<evidence type="ECO:0000256" key="9">
    <source>
        <dbReference type="RuleBase" id="RU003435"/>
    </source>
</evidence>
<reference evidence="12" key="1">
    <citation type="submission" date="2021-01" db="EMBL/GenBank/DDBJ databases">
        <title>Modified the classification status of verrucomicrobia.</title>
        <authorList>
            <person name="Feng X."/>
        </authorList>
    </citation>
    <scope>NUCLEOTIDE SEQUENCE</scope>
    <source>
        <strain evidence="12">5K15</strain>
    </source>
</reference>
<evidence type="ECO:0000256" key="6">
    <source>
        <dbReference type="ARBA" id="ARBA00023049"/>
    </source>
</evidence>
<keyword evidence="13" id="KW-1185">Reference proteome</keyword>
<keyword evidence="2 9" id="KW-0645">Protease</keyword>
<dbReference type="Gene3D" id="1.20.1050.40">
    <property type="entry name" value="Endopeptidase. Chain P, domain 1"/>
    <property type="match status" value="1"/>
</dbReference>
<dbReference type="GO" id="GO:0046872">
    <property type="term" value="F:metal ion binding"/>
    <property type="evidence" value="ECO:0007669"/>
    <property type="project" value="UniProtKB-UniRule"/>
</dbReference>
<comment type="caution">
    <text evidence="12">The sequence shown here is derived from an EMBL/GenBank/DDBJ whole genome shotgun (WGS) entry which is preliminary data.</text>
</comment>
<dbReference type="AlphaFoldDB" id="A0AAE2SDA3"/>
<protein>
    <recommendedName>
        <fullName evidence="8">oligopeptidase A</fullName>
        <ecNumber evidence="8">3.4.24.70</ecNumber>
    </recommendedName>
</protein>
<dbReference type="GO" id="GO:0005829">
    <property type="term" value="C:cytosol"/>
    <property type="evidence" value="ECO:0007669"/>
    <property type="project" value="UniProtKB-ARBA"/>
</dbReference>
<dbReference type="InterPro" id="IPR024077">
    <property type="entry name" value="Neurolysin/TOP_dom2"/>
</dbReference>
<dbReference type="Gene3D" id="1.10.1370.10">
    <property type="entry name" value="Neurolysin, domain 3"/>
    <property type="match status" value="1"/>
</dbReference>
<sequence length="689" mass="77945">MSESHPFFSAAYHIPWNELTADKVEGDIAVALENAEANLATLRALDETSLSYENTFAALEDASMDLDRAWGRLNHLDSVSNNDEQRAALNAVLPKVTAFYSAIALDPAIWSKLKAFSESPAAAELDATRKRYVEETCASFIQSGADLPEEKKTRVAEIQSRLSEITQKFSENVLDSTNAWELIVEDEAELAGLPESAKAAAAEDAKGKGHEGKWRFTLQQPSMSPVMQFAENDALRKKVWEASCTVGLADGFDNTDLIKEILKLRQEKAELLGFKNFADLTLARRMAKNGDTALKFTGDLHDQIVDKFQSETKALQQWKAEQTDSEISLMEPWEVGYWAEKRRKAEYAFDDEELRPYFPLHKVMAGMFGIVSNLYDIRIEERPTTTDDGDIQTWHPEVKFYDLFDNRTEELLGSFYADWHPRESKRGGAWMNSFETGLPGDDKNPREPHLGLMVGNMTKPIGDKPALMTHYEVETIFHEFGHLLHHLLGNVTVKSLSGTNVAWDFVELPSQIMENYCWDRESLDLFARHFETDEPIPQELFDKMIAARNYMSASVTMRQLALGKLDLELHTQVEKYTAIDLDDADREILADYKAKLATDSPSMARRFNHLFSSPTGYAAGYYSYKWAEVLDADAFTRFQKEGIMNQETGQAFREAILSKGNSVPADELYRNFMGRDPDQVAFLERNGLA</sequence>
<name>A0AAE2SDA3_9BACT</name>
<proteinExistence type="inferred from homology"/>
<dbReference type="EC" id="3.4.24.70" evidence="8"/>
<dbReference type="GO" id="GO:0004222">
    <property type="term" value="F:metalloendopeptidase activity"/>
    <property type="evidence" value="ECO:0007669"/>
    <property type="project" value="UniProtKB-EC"/>
</dbReference>
<dbReference type="InterPro" id="IPR045090">
    <property type="entry name" value="Pept_M3A_M3B"/>
</dbReference>
<evidence type="ECO:0000256" key="1">
    <source>
        <dbReference type="ARBA" id="ARBA00006040"/>
    </source>
</evidence>
<dbReference type="PANTHER" id="PTHR43660">
    <property type="entry name" value="DIPEPTIDYL CARBOXYPEPTIDASE"/>
    <property type="match status" value="1"/>
</dbReference>
<keyword evidence="6 9" id="KW-0482">Metalloprotease</keyword>
<evidence type="ECO:0000256" key="7">
    <source>
        <dbReference type="ARBA" id="ARBA00024603"/>
    </source>
</evidence>
<dbReference type="RefSeq" id="WP_309489905.1">
    <property type="nucleotide sequence ID" value="NZ_JAENIG010000006.1"/>
</dbReference>
<dbReference type="InterPro" id="IPR001567">
    <property type="entry name" value="Pept_M3A_M3B_dom"/>
</dbReference>
<dbReference type="Pfam" id="PF01432">
    <property type="entry name" value="Peptidase_M3"/>
    <property type="match status" value="1"/>
</dbReference>
<dbReference type="InterPro" id="IPR024079">
    <property type="entry name" value="MetalloPept_cat_dom_sf"/>
</dbReference>
<keyword evidence="3 9" id="KW-0479">Metal-binding</keyword>
<feature type="domain" description="Oligopeptidase A N-terminal" evidence="11">
    <location>
        <begin position="32"/>
        <end position="152"/>
    </location>
</feature>
<dbReference type="FunFam" id="3.40.390.10:FF:000009">
    <property type="entry name" value="Oligopeptidase A"/>
    <property type="match status" value="1"/>
</dbReference>
<evidence type="ECO:0000259" key="11">
    <source>
        <dbReference type="Pfam" id="PF19310"/>
    </source>
</evidence>
<dbReference type="EMBL" id="JAENIG010000006">
    <property type="protein sequence ID" value="MBK1855292.1"/>
    <property type="molecule type" value="Genomic_DNA"/>
</dbReference>
<accession>A0AAE2SDA3</accession>
<dbReference type="SUPFAM" id="SSF55486">
    <property type="entry name" value="Metalloproteases ('zincins'), catalytic domain"/>
    <property type="match status" value="1"/>
</dbReference>
<dbReference type="InterPro" id="IPR045666">
    <property type="entry name" value="OpdA_N"/>
</dbReference>
<evidence type="ECO:0000256" key="5">
    <source>
        <dbReference type="ARBA" id="ARBA00022833"/>
    </source>
</evidence>
<comment type="similarity">
    <text evidence="1 9">Belongs to the peptidase M3 family.</text>
</comment>
<dbReference type="Gene3D" id="3.40.390.10">
    <property type="entry name" value="Collagenase (Catalytic Domain)"/>
    <property type="match status" value="1"/>
</dbReference>
<organism evidence="12 13">
    <name type="scientific">Oceaniferula flava</name>
    <dbReference type="NCBI Taxonomy" id="2800421"/>
    <lineage>
        <taxon>Bacteria</taxon>
        <taxon>Pseudomonadati</taxon>
        <taxon>Verrucomicrobiota</taxon>
        <taxon>Verrucomicrobiia</taxon>
        <taxon>Verrucomicrobiales</taxon>
        <taxon>Verrucomicrobiaceae</taxon>
        <taxon>Oceaniferula</taxon>
    </lineage>
</organism>
<keyword evidence="5 9" id="KW-0862">Zinc</keyword>
<dbReference type="PANTHER" id="PTHR43660:SF1">
    <property type="entry name" value="DIPEPTIDYL CARBOXYPEPTIDASE"/>
    <property type="match status" value="1"/>
</dbReference>
<evidence type="ECO:0000256" key="3">
    <source>
        <dbReference type="ARBA" id="ARBA00022723"/>
    </source>
</evidence>
<evidence type="ECO:0000256" key="2">
    <source>
        <dbReference type="ARBA" id="ARBA00022670"/>
    </source>
</evidence>
<evidence type="ECO:0000256" key="8">
    <source>
        <dbReference type="ARBA" id="ARBA00026100"/>
    </source>
</evidence>
<dbReference type="Proteomes" id="UP000634206">
    <property type="component" value="Unassembled WGS sequence"/>
</dbReference>
<evidence type="ECO:0000313" key="12">
    <source>
        <dbReference type="EMBL" id="MBK1855292.1"/>
    </source>
</evidence>
<evidence type="ECO:0000259" key="10">
    <source>
        <dbReference type="Pfam" id="PF01432"/>
    </source>
</evidence>